<organism evidence="5 6">
    <name type="scientific">Alicycliphilus denitrificans</name>
    <dbReference type="NCBI Taxonomy" id="179636"/>
    <lineage>
        <taxon>Bacteria</taxon>
        <taxon>Pseudomonadati</taxon>
        <taxon>Pseudomonadota</taxon>
        <taxon>Betaproteobacteria</taxon>
        <taxon>Burkholderiales</taxon>
        <taxon>Comamonadaceae</taxon>
        <taxon>Alicycliphilus</taxon>
    </lineage>
</organism>
<dbReference type="RefSeq" id="WP_094439435.1">
    <property type="nucleotide sequence ID" value="NZ_NKDB02000003.1"/>
</dbReference>
<name>A0A3R7IS61_9BURK</name>
<dbReference type="EMBL" id="NKDB02000003">
    <property type="protein sequence ID" value="RKJ95485.1"/>
    <property type="molecule type" value="Genomic_DNA"/>
</dbReference>
<feature type="chain" id="PRO_5018638341" evidence="3">
    <location>
        <begin position="26"/>
        <end position="147"/>
    </location>
</feature>
<keyword evidence="1 3" id="KW-0732">Signal</keyword>
<evidence type="ECO:0000313" key="5">
    <source>
        <dbReference type="EMBL" id="RKJ95485.1"/>
    </source>
</evidence>
<dbReference type="Proteomes" id="UP000216225">
    <property type="component" value="Unassembled WGS sequence"/>
</dbReference>
<evidence type="ECO:0000256" key="3">
    <source>
        <dbReference type="SAM" id="SignalP"/>
    </source>
</evidence>
<sequence length="147" mass="16355">MKTIRPLSFPALVATALLLAGCVNVGHHNPVDQASNPNGLDFIDISARRSDFREPFLRDGVVTRPAGFRQITAGLTPEQVRQALGQPLQEQAGPRGKEWDYNFKFLIPQSANYLVCQYKVVFDTAGTAVRDTAWRRRQCQDLVASAR</sequence>
<accession>A0A3R7IS61</accession>
<evidence type="ECO:0000256" key="1">
    <source>
        <dbReference type="ARBA" id="ARBA00022729"/>
    </source>
</evidence>
<dbReference type="InterPro" id="IPR007450">
    <property type="entry name" value="BamE_dom"/>
</dbReference>
<feature type="domain" description="Outer membrane protein assembly factor BamE" evidence="4">
    <location>
        <begin position="68"/>
        <end position="127"/>
    </location>
</feature>
<dbReference type="AlphaFoldDB" id="A0A3R7IS61"/>
<evidence type="ECO:0000313" key="6">
    <source>
        <dbReference type="Proteomes" id="UP000216225"/>
    </source>
</evidence>
<evidence type="ECO:0000259" key="4">
    <source>
        <dbReference type="Pfam" id="PF04355"/>
    </source>
</evidence>
<protein>
    <submittedName>
        <fullName evidence="5">Outer membrane protein assembly factor BamE</fullName>
    </submittedName>
</protein>
<dbReference type="Gene3D" id="3.30.1450.10">
    <property type="match status" value="1"/>
</dbReference>
<proteinExistence type="predicted"/>
<feature type="signal peptide" evidence="3">
    <location>
        <begin position="1"/>
        <end position="25"/>
    </location>
</feature>
<dbReference type="Pfam" id="PF04355">
    <property type="entry name" value="BamE"/>
    <property type="match status" value="1"/>
</dbReference>
<gene>
    <name evidence="5" type="primary">bamE</name>
    <name evidence="5" type="ORF">CE154_016235</name>
</gene>
<dbReference type="GO" id="GO:0019867">
    <property type="term" value="C:outer membrane"/>
    <property type="evidence" value="ECO:0007669"/>
    <property type="project" value="InterPro"/>
</dbReference>
<reference evidence="5 6" key="1">
    <citation type="submission" date="2018-09" db="EMBL/GenBank/DDBJ databases">
        <title>Genome comparison of Alicycliphilus sp. BQ1, a polyurethanolytic bacterium, with its closest phylogenetic relatives Alicycliphilus denitrificans BC and K601, unable to attack polyurethane.</title>
        <authorList>
            <person name="Loza-Tavera H."/>
            <person name="Lozano L."/>
            <person name="Cevallos M."/>
            <person name="Maya-Lucas O."/>
            <person name="Garcia-Mena J."/>
            <person name="Hernandez J."/>
        </authorList>
    </citation>
    <scope>NUCLEOTIDE SEQUENCE [LARGE SCALE GENOMIC DNA]</scope>
    <source>
        <strain evidence="5 6">BQ1</strain>
    </source>
</reference>
<evidence type="ECO:0000256" key="2">
    <source>
        <dbReference type="ARBA" id="ARBA00023136"/>
    </source>
</evidence>
<dbReference type="InterPro" id="IPR037873">
    <property type="entry name" value="BamE-like"/>
</dbReference>
<keyword evidence="2" id="KW-0472">Membrane</keyword>
<dbReference type="PROSITE" id="PS51257">
    <property type="entry name" value="PROKAR_LIPOPROTEIN"/>
    <property type="match status" value="1"/>
</dbReference>
<comment type="caution">
    <text evidence="5">The sequence shown here is derived from an EMBL/GenBank/DDBJ whole genome shotgun (WGS) entry which is preliminary data.</text>
</comment>